<evidence type="ECO:0000256" key="3">
    <source>
        <dbReference type="ARBA" id="ARBA00022712"/>
    </source>
</evidence>
<accession>A0A445D9Y9</accession>
<keyword evidence="12" id="KW-1185">Reference proteome</keyword>
<keyword evidence="4" id="KW-0547">Nucleotide-binding</keyword>
<keyword evidence="2" id="KW-0808">Transferase</keyword>
<dbReference type="InterPro" id="IPR039657">
    <property type="entry name" value="Dimethylallyltransferase"/>
</dbReference>
<dbReference type="AlphaFoldDB" id="A0A445D9Y9"/>
<name>A0A445D9Y9_ARAHY</name>
<evidence type="ECO:0000256" key="10">
    <source>
        <dbReference type="ARBA" id="ARBA00066838"/>
    </source>
</evidence>
<dbReference type="Pfam" id="PF01715">
    <property type="entry name" value="IPPT"/>
    <property type="match status" value="2"/>
</dbReference>
<gene>
    <name evidence="11" type="ORF">Ahy_A04g017096</name>
</gene>
<evidence type="ECO:0000313" key="11">
    <source>
        <dbReference type="EMBL" id="RYR59981.1"/>
    </source>
</evidence>
<dbReference type="Gramene" id="arahy.Tifrunner.gnm2.ann2.Ah04g458600.1">
    <property type="protein sequence ID" value="arahy.Tifrunner.gnm2.ann2.Ah04g458600.1-CDS-1"/>
    <property type="gene ID" value="arahy.Tifrunner.gnm2.ann2.Ah04g458600"/>
</dbReference>
<comment type="similarity">
    <text evidence="1">Belongs to the IPP transferase family.</text>
</comment>
<dbReference type="Gramene" id="arahy.Tifrunner.gnm2.ann2.Ah14g530200.1">
    <property type="protein sequence ID" value="arahy.Tifrunner.gnm2.ann2.Ah14g530200.1-CDS-1"/>
    <property type="gene ID" value="arahy.Tifrunner.gnm2.ann2.Ah14g530200"/>
</dbReference>
<evidence type="ECO:0000256" key="1">
    <source>
        <dbReference type="ARBA" id="ARBA00005842"/>
    </source>
</evidence>
<dbReference type="FunFam" id="1.10.287.890:FF:000002">
    <property type="entry name" value="Adenylate isopentenyltransferase 5, chloroplastic"/>
    <property type="match status" value="1"/>
</dbReference>
<evidence type="ECO:0000313" key="12">
    <source>
        <dbReference type="Proteomes" id="UP000289738"/>
    </source>
</evidence>
<reference evidence="11 12" key="1">
    <citation type="submission" date="2019-01" db="EMBL/GenBank/DDBJ databases">
        <title>Sequencing of cultivated peanut Arachis hypogaea provides insights into genome evolution and oil improvement.</title>
        <authorList>
            <person name="Chen X."/>
        </authorList>
    </citation>
    <scope>NUCLEOTIDE SEQUENCE [LARGE SCALE GENOMIC DNA]</scope>
    <source>
        <strain evidence="12">cv. Fuhuasheng</strain>
        <tissue evidence="11">Leaves</tissue>
    </source>
</reference>
<dbReference type="Gene3D" id="1.10.287.890">
    <property type="entry name" value="Crystal structure of tRNA isopentenylpyrophosphate transferase (bh2366) domain"/>
    <property type="match status" value="1"/>
</dbReference>
<protein>
    <recommendedName>
        <fullName evidence="10">adenylate dimethylallyltransferase (ADP/ATP-dependent)</fullName>
        <ecNumber evidence="10">2.5.1.112</ecNumber>
    </recommendedName>
</protein>
<comment type="function">
    <text evidence="9">Involved in cytokinin biosynthesis. Catalyzes the transfer of an isopentenyl group from dimethylallyl diphosphate (DMAPP) to ATP and ADP.</text>
</comment>
<evidence type="ECO:0000256" key="7">
    <source>
        <dbReference type="ARBA" id="ARBA00051744"/>
    </source>
</evidence>
<dbReference type="GO" id="GO:0006400">
    <property type="term" value="P:tRNA modification"/>
    <property type="evidence" value="ECO:0007669"/>
    <property type="project" value="TreeGrafter"/>
</dbReference>
<evidence type="ECO:0000256" key="9">
    <source>
        <dbReference type="ARBA" id="ARBA00055191"/>
    </source>
</evidence>
<evidence type="ECO:0000256" key="5">
    <source>
        <dbReference type="ARBA" id="ARBA00022840"/>
    </source>
</evidence>
<dbReference type="GO" id="GO:0009824">
    <property type="term" value="F:AMP dimethylallyltransferase activity"/>
    <property type="evidence" value="ECO:0007669"/>
    <property type="project" value="UniProtKB-ARBA"/>
</dbReference>
<dbReference type="GO" id="GO:0005739">
    <property type="term" value="C:mitochondrion"/>
    <property type="evidence" value="ECO:0007669"/>
    <property type="project" value="TreeGrafter"/>
</dbReference>
<dbReference type="EC" id="2.5.1.112" evidence="10"/>
<evidence type="ECO:0000256" key="6">
    <source>
        <dbReference type="ARBA" id="ARBA00022946"/>
    </source>
</evidence>
<organism evidence="11 12">
    <name type="scientific">Arachis hypogaea</name>
    <name type="common">Peanut</name>
    <dbReference type="NCBI Taxonomy" id="3818"/>
    <lineage>
        <taxon>Eukaryota</taxon>
        <taxon>Viridiplantae</taxon>
        <taxon>Streptophyta</taxon>
        <taxon>Embryophyta</taxon>
        <taxon>Tracheophyta</taxon>
        <taxon>Spermatophyta</taxon>
        <taxon>Magnoliopsida</taxon>
        <taxon>eudicotyledons</taxon>
        <taxon>Gunneridae</taxon>
        <taxon>Pentapetalae</taxon>
        <taxon>rosids</taxon>
        <taxon>fabids</taxon>
        <taxon>Fabales</taxon>
        <taxon>Fabaceae</taxon>
        <taxon>Papilionoideae</taxon>
        <taxon>50 kb inversion clade</taxon>
        <taxon>dalbergioids sensu lato</taxon>
        <taxon>Dalbergieae</taxon>
        <taxon>Pterocarpus clade</taxon>
        <taxon>Arachis</taxon>
    </lineage>
</organism>
<sequence length="287" mass="32749">MAPSWSVSSLGKKKVLFIMGTTGSGKSKLSINLGTQFPCEIINSDKIQVYRGLDIVTNKMAPSQQGDIPHHLLSIIDDPDYDFTANEFCKNVHDALELITEKGNIPIIVGGSNSYIEALVNDPKGEFQSKYDCCFIWLDVSLPVLYDYLDIRVDEMVDAGVVDEIRREAYDPKNSDYSRGVRRAIGVPELHYYFHILQNDSSDDVDEAYKTRVFLHAIDTMKINTHKLAKNQVTKIKRMVNELGWKMTRIDSTQVFEAVLRGEDYNHLYQEIVLKPSVEVVRRFLDY</sequence>
<dbReference type="PANTHER" id="PTHR11088">
    <property type="entry name" value="TRNA DIMETHYLALLYLTRANSFERASE"/>
    <property type="match status" value="1"/>
</dbReference>
<evidence type="ECO:0000256" key="4">
    <source>
        <dbReference type="ARBA" id="ARBA00022741"/>
    </source>
</evidence>
<dbReference type="OrthoDB" id="775260at2759"/>
<dbReference type="GO" id="GO:0052622">
    <property type="term" value="F:ATP/ADP dimethylallyltransferase activity"/>
    <property type="evidence" value="ECO:0007669"/>
    <property type="project" value="UniProtKB-EC"/>
</dbReference>
<keyword evidence="5" id="KW-0067">ATP-binding</keyword>
<dbReference type="Proteomes" id="UP000289738">
    <property type="component" value="Chromosome A04"/>
</dbReference>
<comment type="caution">
    <text evidence="11">The sequence shown here is derived from an EMBL/GenBank/DDBJ whole genome shotgun (WGS) entry which is preliminary data.</text>
</comment>
<comment type="catalytic activity">
    <reaction evidence="7">
        <text>dimethylallyl diphosphate + ATP = N(6)-(dimethylallyl)adenosine 5'-triphosphate + diphosphate</text>
        <dbReference type="Rhea" id="RHEA:36331"/>
        <dbReference type="ChEBI" id="CHEBI:30616"/>
        <dbReference type="ChEBI" id="CHEBI:33019"/>
        <dbReference type="ChEBI" id="CHEBI:57623"/>
        <dbReference type="ChEBI" id="CHEBI:73532"/>
        <dbReference type="EC" id="2.5.1.112"/>
    </reaction>
</comment>
<dbReference type="Gene3D" id="3.40.50.300">
    <property type="entry name" value="P-loop containing nucleotide triphosphate hydrolases"/>
    <property type="match status" value="1"/>
</dbReference>
<dbReference type="STRING" id="3818.A0A445D9Y9"/>
<dbReference type="SUPFAM" id="SSF52540">
    <property type="entry name" value="P-loop containing nucleoside triphosphate hydrolases"/>
    <property type="match status" value="1"/>
</dbReference>
<comment type="catalytic activity">
    <reaction evidence="8">
        <text>dimethylallyl diphosphate + ADP = N(6)-(dimethylallyl)adenosine 5'-diphosphate + diphosphate</text>
        <dbReference type="Rhea" id="RHEA:36327"/>
        <dbReference type="ChEBI" id="CHEBI:33019"/>
        <dbReference type="ChEBI" id="CHEBI:57623"/>
        <dbReference type="ChEBI" id="CHEBI:73533"/>
        <dbReference type="ChEBI" id="CHEBI:456216"/>
        <dbReference type="EC" id="2.5.1.112"/>
    </reaction>
</comment>
<dbReference type="GO" id="GO:0005524">
    <property type="term" value="F:ATP binding"/>
    <property type="evidence" value="ECO:0007669"/>
    <property type="project" value="UniProtKB-KW"/>
</dbReference>
<evidence type="ECO:0000256" key="8">
    <source>
        <dbReference type="ARBA" id="ARBA00052386"/>
    </source>
</evidence>
<keyword evidence="6" id="KW-0809">Transit peptide</keyword>
<keyword evidence="3" id="KW-0203">Cytokinin biosynthesis</keyword>
<dbReference type="SMR" id="A0A445D9Y9"/>
<proteinExistence type="inferred from homology"/>
<dbReference type="InterPro" id="IPR027417">
    <property type="entry name" value="P-loop_NTPase"/>
</dbReference>
<dbReference type="GO" id="GO:0009691">
    <property type="term" value="P:cytokinin biosynthetic process"/>
    <property type="evidence" value="ECO:0007669"/>
    <property type="project" value="UniProtKB-KW"/>
</dbReference>
<dbReference type="PANTHER" id="PTHR11088:SF59">
    <property type="entry name" value="ADENYLATE ISOPENTENYLTRANSFERASE"/>
    <property type="match status" value="1"/>
</dbReference>
<dbReference type="EMBL" id="SDMP01000004">
    <property type="protein sequence ID" value="RYR59981.1"/>
    <property type="molecule type" value="Genomic_DNA"/>
</dbReference>
<dbReference type="GO" id="GO:0052381">
    <property type="term" value="F:tRNA dimethylallyltransferase activity"/>
    <property type="evidence" value="ECO:0007669"/>
    <property type="project" value="TreeGrafter"/>
</dbReference>
<evidence type="ECO:0000256" key="2">
    <source>
        <dbReference type="ARBA" id="ARBA00022679"/>
    </source>
</evidence>